<dbReference type="InterPro" id="IPR033469">
    <property type="entry name" value="CYTH-like_dom_sf"/>
</dbReference>
<dbReference type="SUPFAM" id="SSF55154">
    <property type="entry name" value="CYTH-like phosphatases"/>
    <property type="match status" value="1"/>
</dbReference>
<dbReference type="Pfam" id="PF01928">
    <property type="entry name" value="CYTH"/>
    <property type="match status" value="1"/>
</dbReference>
<dbReference type="PANTHER" id="PTHR21028">
    <property type="entry name" value="SI:CH211-156B7.4"/>
    <property type="match status" value="1"/>
</dbReference>
<proteinExistence type="predicted"/>
<dbReference type="InterPro" id="IPR023577">
    <property type="entry name" value="CYTH_domain"/>
</dbReference>
<dbReference type="Gene3D" id="2.40.320.10">
    <property type="entry name" value="Hypothetical Protein Pfu-838710-001"/>
    <property type="match status" value="1"/>
</dbReference>
<organism evidence="2 3">
    <name type="scientific">Candidatus Gallitreponema excrementavium</name>
    <dbReference type="NCBI Taxonomy" id="2840840"/>
    <lineage>
        <taxon>Bacteria</taxon>
        <taxon>Pseudomonadati</taxon>
        <taxon>Spirochaetota</taxon>
        <taxon>Spirochaetia</taxon>
        <taxon>Spirochaetales</taxon>
        <taxon>Candidatus Gallitreponema</taxon>
    </lineage>
</organism>
<dbReference type="AlphaFoldDB" id="A0A9D9HPN7"/>
<dbReference type="EMBL" id="JADIMM010000071">
    <property type="protein sequence ID" value="MBO8457650.1"/>
    <property type="molecule type" value="Genomic_DNA"/>
</dbReference>
<dbReference type="InterPro" id="IPR008173">
    <property type="entry name" value="Adenylyl_cyclase_CyaB"/>
</dbReference>
<sequence>MYEIELKAHVRDKEALEEKLKKNAIYRGFREKKDTYWKLTKNGGFISCRIREENSETKEGKDSEIFFTYKRKEIRATENGATIELNDEKECSISGKEALEVFLQDTGFKIELYKTKKVSQWEYGEALLELCLVEPLGYFLEIEILSPVNDPETVENKKKQLLEILKTCGIPETEIENKYYRELILEQNISREK</sequence>
<evidence type="ECO:0000313" key="2">
    <source>
        <dbReference type="EMBL" id="MBO8457650.1"/>
    </source>
</evidence>
<dbReference type="PANTHER" id="PTHR21028:SF2">
    <property type="entry name" value="CYTH DOMAIN-CONTAINING PROTEIN"/>
    <property type="match status" value="1"/>
</dbReference>
<evidence type="ECO:0000259" key="1">
    <source>
        <dbReference type="PROSITE" id="PS51707"/>
    </source>
</evidence>
<protein>
    <submittedName>
        <fullName evidence="2">CYTH domain-containing protein</fullName>
    </submittedName>
</protein>
<dbReference type="PROSITE" id="PS51707">
    <property type="entry name" value="CYTH"/>
    <property type="match status" value="1"/>
</dbReference>
<dbReference type="Proteomes" id="UP000823638">
    <property type="component" value="Unassembled WGS sequence"/>
</dbReference>
<reference evidence="2" key="1">
    <citation type="submission" date="2020-10" db="EMBL/GenBank/DDBJ databases">
        <authorList>
            <person name="Gilroy R."/>
        </authorList>
    </citation>
    <scope>NUCLEOTIDE SEQUENCE</scope>
    <source>
        <strain evidence="2">10532</strain>
    </source>
</reference>
<name>A0A9D9HPN7_9SPIR</name>
<evidence type="ECO:0000313" key="3">
    <source>
        <dbReference type="Proteomes" id="UP000823638"/>
    </source>
</evidence>
<comment type="caution">
    <text evidence="2">The sequence shown here is derived from an EMBL/GenBank/DDBJ whole genome shotgun (WGS) entry which is preliminary data.</text>
</comment>
<feature type="domain" description="CYTH" evidence="1">
    <location>
        <begin position="1"/>
        <end position="186"/>
    </location>
</feature>
<reference evidence="2" key="2">
    <citation type="journal article" date="2021" name="PeerJ">
        <title>Extensive microbial diversity within the chicken gut microbiome revealed by metagenomics and culture.</title>
        <authorList>
            <person name="Gilroy R."/>
            <person name="Ravi A."/>
            <person name="Getino M."/>
            <person name="Pursley I."/>
            <person name="Horton D.L."/>
            <person name="Alikhan N.F."/>
            <person name="Baker D."/>
            <person name="Gharbi K."/>
            <person name="Hall N."/>
            <person name="Watson M."/>
            <person name="Adriaenssens E.M."/>
            <person name="Foster-Nyarko E."/>
            <person name="Jarju S."/>
            <person name="Secka A."/>
            <person name="Antonio M."/>
            <person name="Oren A."/>
            <person name="Chaudhuri R.R."/>
            <person name="La Ragione R."/>
            <person name="Hildebrand F."/>
            <person name="Pallen M.J."/>
        </authorList>
    </citation>
    <scope>NUCLEOTIDE SEQUENCE</scope>
    <source>
        <strain evidence="2">10532</strain>
    </source>
</reference>
<gene>
    <name evidence="2" type="ORF">IAA81_05415</name>
</gene>
<accession>A0A9D9HPN7</accession>